<dbReference type="InterPro" id="IPR006068">
    <property type="entry name" value="ATPase_P-typ_cation-transptr_C"/>
</dbReference>
<evidence type="ECO:0000256" key="10">
    <source>
        <dbReference type="ARBA" id="ARBA00022842"/>
    </source>
</evidence>
<dbReference type="PRINTS" id="PR00121">
    <property type="entry name" value="NAKATPASE"/>
</dbReference>
<dbReference type="FunFam" id="1.20.1110.10:FF:000037">
    <property type="entry name" value="Calcium-transporting ATPase, putative"/>
    <property type="match status" value="1"/>
</dbReference>
<dbReference type="InterPro" id="IPR018303">
    <property type="entry name" value="ATPase_P-typ_P_site"/>
</dbReference>
<dbReference type="PANTHER" id="PTHR42861">
    <property type="entry name" value="CALCIUM-TRANSPORTING ATPASE"/>
    <property type="match status" value="1"/>
</dbReference>
<evidence type="ECO:0000313" key="20">
    <source>
        <dbReference type="Proteomes" id="UP000822688"/>
    </source>
</evidence>
<dbReference type="Proteomes" id="UP000822688">
    <property type="component" value="Chromosome 9"/>
</dbReference>
<keyword evidence="8" id="KW-0106">Calcium</keyword>
<dbReference type="FunFam" id="3.40.50.1000:FF:000083">
    <property type="entry name" value="Sodium/potassium-transporting ATPase subunit alpha"/>
    <property type="match status" value="1"/>
</dbReference>
<dbReference type="SFLD" id="SFLDF00027">
    <property type="entry name" value="p-type_atpase"/>
    <property type="match status" value="1"/>
</dbReference>
<evidence type="ECO:0000256" key="12">
    <source>
        <dbReference type="ARBA" id="ARBA00022989"/>
    </source>
</evidence>
<keyword evidence="4" id="KW-0109">Calcium transport</keyword>
<evidence type="ECO:0000256" key="8">
    <source>
        <dbReference type="ARBA" id="ARBA00022837"/>
    </source>
</evidence>
<evidence type="ECO:0000256" key="17">
    <source>
        <dbReference type="SAM" id="Phobius"/>
    </source>
</evidence>
<evidence type="ECO:0000256" key="7">
    <source>
        <dbReference type="ARBA" id="ARBA00022741"/>
    </source>
</evidence>
<evidence type="ECO:0000256" key="3">
    <source>
        <dbReference type="ARBA" id="ARBA00022448"/>
    </source>
</evidence>
<dbReference type="GO" id="GO:0005388">
    <property type="term" value="F:P-type calcium transporter activity"/>
    <property type="evidence" value="ECO:0007669"/>
    <property type="project" value="UniProtKB-EC"/>
</dbReference>
<dbReference type="Pfam" id="PF13246">
    <property type="entry name" value="Cation_ATPase"/>
    <property type="match status" value="1"/>
</dbReference>
<keyword evidence="14 17" id="KW-0472">Membrane</keyword>
<dbReference type="InterPro" id="IPR036412">
    <property type="entry name" value="HAD-like_sf"/>
</dbReference>
<evidence type="ECO:0000256" key="13">
    <source>
        <dbReference type="ARBA" id="ARBA00023065"/>
    </source>
</evidence>
<comment type="subcellular location">
    <subcellularLocation>
        <location evidence="1">Membrane</location>
        <topology evidence="1">Multi-pass membrane protein</topology>
    </subcellularLocation>
</comment>
<dbReference type="FunFam" id="2.70.150.10:FF:000014">
    <property type="entry name" value="Calcium-transporting ATPase, putative"/>
    <property type="match status" value="1"/>
</dbReference>
<keyword evidence="3" id="KW-0813">Transport</keyword>
<dbReference type="SUPFAM" id="SSF56784">
    <property type="entry name" value="HAD-like"/>
    <property type="match status" value="1"/>
</dbReference>
<keyword evidence="13" id="KW-0406">Ion transport</keyword>
<evidence type="ECO:0000256" key="16">
    <source>
        <dbReference type="SAM" id="MobiDB-lite"/>
    </source>
</evidence>
<dbReference type="GO" id="GO:0016020">
    <property type="term" value="C:membrane"/>
    <property type="evidence" value="ECO:0007669"/>
    <property type="project" value="UniProtKB-SubCell"/>
</dbReference>
<evidence type="ECO:0000256" key="5">
    <source>
        <dbReference type="ARBA" id="ARBA00022692"/>
    </source>
</evidence>
<dbReference type="SUPFAM" id="SSF81660">
    <property type="entry name" value="Metal cation-transporting ATPase, ATP-binding domain N"/>
    <property type="match status" value="1"/>
</dbReference>
<dbReference type="SUPFAM" id="SSF81653">
    <property type="entry name" value="Calcium ATPase, transduction domain A"/>
    <property type="match status" value="1"/>
</dbReference>
<evidence type="ECO:0000256" key="9">
    <source>
        <dbReference type="ARBA" id="ARBA00022840"/>
    </source>
</evidence>
<dbReference type="AlphaFoldDB" id="A0A8T0GQZ0"/>
<keyword evidence="5 17" id="KW-0812">Transmembrane</keyword>
<dbReference type="GO" id="GO:0046872">
    <property type="term" value="F:metal ion binding"/>
    <property type="evidence" value="ECO:0007669"/>
    <property type="project" value="UniProtKB-KW"/>
</dbReference>
<reference evidence="19" key="1">
    <citation type="submission" date="2020-06" db="EMBL/GenBank/DDBJ databases">
        <title>WGS assembly of Ceratodon purpureus strain R40.</title>
        <authorList>
            <person name="Carey S.B."/>
            <person name="Jenkins J."/>
            <person name="Shu S."/>
            <person name="Lovell J.T."/>
            <person name="Sreedasyam A."/>
            <person name="Maumus F."/>
            <person name="Tiley G.P."/>
            <person name="Fernandez-Pozo N."/>
            <person name="Barry K."/>
            <person name="Chen C."/>
            <person name="Wang M."/>
            <person name="Lipzen A."/>
            <person name="Daum C."/>
            <person name="Saski C.A."/>
            <person name="Payton A.C."/>
            <person name="Mcbreen J.C."/>
            <person name="Conrad R.E."/>
            <person name="Kollar L.M."/>
            <person name="Olsson S."/>
            <person name="Huttunen S."/>
            <person name="Landis J.B."/>
            <person name="Wickett N.J."/>
            <person name="Johnson M.G."/>
            <person name="Rensing S.A."/>
            <person name="Grimwood J."/>
            <person name="Schmutz J."/>
            <person name="Mcdaniel S.F."/>
        </authorList>
    </citation>
    <scope>NUCLEOTIDE SEQUENCE</scope>
    <source>
        <strain evidence="19">R40</strain>
    </source>
</reference>
<dbReference type="InterPro" id="IPR023299">
    <property type="entry name" value="ATPase_P-typ_cyto_dom_N"/>
</dbReference>
<dbReference type="PRINTS" id="PR00119">
    <property type="entry name" value="CATATPASE"/>
</dbReference>
<dbReference type="InterPro" id="IPR023298">
    <property type="entry name" value="ATPase_P-typ_TM_dom_sf"/>
</dbReference>
<feature type="region of interest" description="Disordered" evidence="16">
    <location>
        <begin position="103"/>
        <end position="125"/>
    </location>
</feature>
<keyword evidence="7" id="KW-0547">Nucleotide-binding</keyword>
<dbReference type="Gene3D" id="3.40.1110.10">
    <property type="entry name" value="Calcium-transporting ATPase, cytoplasmic domain N"/>
    <property type="match status" value="1"/>
</dbReference>
<dbReference type="FunFam" id="1.20.1110.10:FF:000065">
    <property type="entry name" value="Sarcoplasmic/endoplasmic reticulum calcium ATPase 1"/>
    <property type="match status" value="1"/>
</dbReference>
<dbReference type="InterPro" id="IPR023214">
    <property type="entry name" value="HAD_sf"/>
</dbReference>
<keyword evidence="9" id="KW-0067">ATP-binding</keyword>
<dbReference type="Pfam" id="PF00122">
    <property type="entry name" value="E1-E2_ATPase"/>
    <property type="match status" value="1"/>
</dbReference>
<protein>
    <recommendedName>
        <fullName evidence="2">P-type Ca(2+) transporter</fullName>
        <ecNumber evidence="2">7.2.2.10</ecNumber>
    </recommendedName>
</protein>
<gene>
    <name evidence="19" type="ORF">KC19_9G063400</name>
</gene>
<evidence type="ECO:0000256" key="4">
    <source>
        <dbReference type="ARBA" id="ARBA00022568"/>
    </source>
</evidence>
<feature type="domain" description="Cation-transporting P-type ATPase N-terminal" evidence="18">
    <location>
        <begin position="128"/>
        <end position="202"/>
    </location>
</feature>
<evidence type="ECO:0000256" key="15">
    <source>
        <dbReference type="ARBA" id="ARBA00038148"/>
    </source>
</evidence>
<evidence type="ECO:0000256" key="6">
    <source>
        <dbReference type="ARBA" id="ARBA00022723"/>
    </source>
</evidence>
<dbReference type="GO" id="GO:0005524">
    <property type="term" value="F:ATP binding"/>
    <property type="evidence" value="ECO:0007669"/>
    <property type="project" value="UniProtKB-KW"/>
</dbReference>
<dbReference type="NCBIfam" id="TIGR01494">
    <property type="entry name" value="ATPase_P-type"/>
    <property type="match status" value="2"/>
</dbReference>
<proteinExistence type="inferred from homology"/>
<evidence type="ECO:0000259" key="18">
    <source>
        <dbReference type="SMART" id="SM00831"/>
    </source>
</evidence>
<dbReference type="Pfam" id="PF00689">
    <property type="entry name" value="Cation_ATPase_C"/>
    <property type="match status" value="1"/>
</dbReference>
<dbReference type="SFLD" id="SFLDG00002">
    <property type="entry name" value="C1.7:_P-type_atpase_like"/>
    <property type="match status" value="1"/>
</dbReference>
<organism evidence="19 20">
    <name type="scientific">Ceratodon purpureus</name>
    <name type="common">Fire moss</name>
    <name type="synonym">Dicranum purpureum</name>
    <dbReference type="NCBI Taxonomy" id="3225"/>
    <lineage>
        <taxon>Eukaryota</taxon>
        <taxon>Viridiplantae</taxon>
        <taxon>Streptophyta</taxon>
        <taxon>Embryophyta</taxon>
        <taxon>Bryophyta</taxon>
        <taxon>Bryophytina</taxon>
        <taxon>Bryopsida</taxon>
        <taxon>Dicranidae</taxon>
        <taxon>Pseudoditrichales</taxon>
        <taxon>Ditrichaceae</taxon>
        <taxon>Ceratodon</taxon>
    </lineage>
</organism>
<dbReference type="Gene3D" id="2.70.150.10">
    <property type="entry name" value="Calcium-transporting ATPase, cytoplasmic transduction domain A"/>
    <property type="match status" value="1"/>
</dbReference>
<feature type="transmembrane region" description="Helical" evidence="17">
    <location>
        <begin position="1103"/>
        <end position="1122"/>
    </location>
</feature>
<keyword evidence="11" id="KW-1278">Translocase</keyword>
<dbReference type="InterPro" id="IPR059000">
    <property type="entry name" value="ATPase_P-type_domA"/>
</dbReference>
<feature type="transmembrane region" description="Helical" evidence="17">
    <location>
        <begin position="980"/>
        <end position="1003"/>
    </location>
</feature>
<comment type="similarity">
    <text evidence="15">Belongs to the cation transport ATPase (P-type) (TC 3.A.3) family.</text>
</comment>
<dbReference type="EMBL" id="CM026430">
    <property type="protein sequence ID" value="KAG0561420.1"/>
    <property type="molecule type" value="Genomic_DNA"/>
</dbReference>
<dbReference type="GO" id="GO:0016887">
    <property type="term" value="F:ATP hydrolysis activity"/>
    <property type="evidence" value="ECO:0007669"/>
    <property type="project" value="InterPro"/>
</dbReference>
<keyword evidence="6" id="KW-0479">Metal-binding</keyword>
<dbReference type="SMART" id="SM00831">
    <property type="entry name" value="Cation_ATPase_N"/>
    <property type="match status" value="1"/>
</dbReference>
<comment type="caution">
    <text evidence="19">The sequence shown here is derived from an EMBL/GenBank/DDBJ whole genome shotgun (WGS) entry which is preliminary data.</text>
</comment>
<name>A0A8T0GQZ0_CERPU</name>
<dbReference type="InterPro" id="IPR044492">
    <property type="entry name" value="P_typ_ATPase_HD_dom"/>
</dbReference>
<dbReference type="EC" id="7.2.2.10" evidence="2"/>
<evidence type="ECO:0000256" key="1">
    <source>
        <dbReference type="ARBA" id="ARBA00004141"/>
    </source>
</evidence>
<dbReference type="InterPro" id="IPR008250">
    <property type="entry name" value="ATPase_P-typ_transduc_dom_A_sf"/>
</dbReference>
<dbReference type="FunFam" id="3.40.1110.10:FF:000021">
    <property type="entry name" value="calcium-transporting ATPase, endoplasmic reticulum-type"/>
    <property type="match status" value="1"/>
</dbReference>
<keyword evidence="20" id="KW-1185">Reference proteome</keyword>
<dbReference type="InterPro" id="IPR004014">
    <property type="entry name" value="ATPase_P-typ_cation-transptr_N"/>
</dbReference>
<evidence type="ECO:0000256" key="14">
    <source>
        <dbReference type="ARBA" id="ARBA00023136"/>
    </source>
</evidence>
<keyword evidence="12 17" id="KW-1133">Transmembrane helix</keyword>
<dbReference type="SUPFAM" id="SSF81665">
    <property type="entry name" value="Calcium ATPase, transmembrane domain M"/>
    <property type="match status" value="1"/>
</dbReference>
<dbReference type="Pfam" id="PF00690">
    <property type="entry name" value="Cation_ATPase_N"/>
    <property type="match status" value="1"/>
</dbReference>
<accession>A0A8T0GQZ0</accession>
<evidence type="ECO:0000256" key="11">
    <source>
        <dbReference type="ARBA" id="ARBA00022967"/>
    </source>
</evidence>
<evidence type="ECO:0000313" key="19">
    <source>
        <dbReference type="EMBL" id="KAG0561420.1"/>
    </source>
</evidence>
<keyword evidence="10" id="KW-0460">Magnesium</keyword>
<dbReference type="Gene3D" id="3.40.50.1000">
    <property type="entry name" value="HAD superfamily/HAD-like"/>
    <property type="match status" value="1"/>
</dbReference>
<dbReference type="Gene3D" id="1.20.1110.10">
    <property type="entry name" value="Calcium-transporting ATPase, transmembrane domain"/>
    <property type="match status" value="1"/>
</dbReference>
<evidence type="ECO:0000256" key="2">
    <source>
        <dbReference type="ARBA" id="ARBA00012790"/>
    </source>
</evidence>
<dbReference type="InterPro" id="IPR001757">
    <property type="entry name" value="P_typ_ATPase"/>
</dbReference>
<dbReference type="SFLD" id="SFLDS00003">
    <property type="entry name" value="Haloacid_Dehalogenase"/>
    <property type="match status" value="1"/>
</dbReference>
<sequence>MMAVACAPVGVATAVTAISSSSSVRRRIAFGHCHGRCDVGGNSQSRLARILGENRVAGGNVEPSRWKKIQRVTICSSPGLPKLPRPQAQKNAGPVDVAEKVKVDSTAPRGAPLTKPQEGSATKRGGFTAWTEPLAGVLKYYNVDLDTGLKPDAVEKQRQRFGWNELEKGEAKPFWRLVAEQFEDTLVQILLAAAGVSFLLALSDVGKSESPGVEAFTEPLVILSIIILNAVIGVWQERKAESTLESLKQMQSESSRVLRDASEFREFPSRDLVPGDIVELRAGDKVSADMRIALLKSGTLRLQQASLTGESQPVLKQVEEGDDEEIELQGKQCMAFAGTTVTNGSAVCVVTDTGMTTEIGKIQSQIQEASLEDYDTPLSRKLDEFADLLTKVVGTICIVVWLVNYKYFLSWEIVDGTPTNFQFNLDQATYYFKVAVALAVAAIPEGLPAVITTCLALGTRRMAEENAIVRKLPSVETLGCTSVICSDKTGTLTTNQMSVVRLVGVDTADTLRTFKVSGTTYDPRDGVVIDLPETLDANLQSIAQICAVCNDAGVQLKDGVYTSTGMPTEAALKVLVEKMKVPDKRQQEEISAKRLSDPESTSMGACQYWGAGSQRLFTLEFDRLRKSMSVIVEEKGSDTGNKLLVKGAAECVLERCTSVQLKDGTIVPLTPSFRQSIMSSVEGMACQGLRVLACAFKSDLGILSDYNGPNHPGHQTLINADNYSSIESELTFVGLGGLQDPPRKEVKPAIEDCKKAGVRVIVITGDNKSTAEAICREIGLFTEDEDLSCKSFIGRDFMKLSSGERTELLLGEKNKGSGFVFSRAEPIHKQEIVRVLKAGGEIVAMTGDGVNDAPALKLADIGIAMGITGTEVAKEASDMVLADDDFATIVSAVREGRSIYDNMKSFIRYLISSNIGEVVCILLTALIGFPQGLIPVQLLWVNLVTDGAPATALGFNPPDPDIMERPPRASSDGLVSGWTFFRFMVVGTYVGLATVGVFALWYLNNESFLGIDLSGDGHSAVTFNQLSHWGECPLWPSFHANPYIAGDRLFVFGDPCDYFSVGKVKASSLAMSTLVVIEMFNALNALSENNSLLTTPFWVNRSLLLAIAVSMGLHFTILYTPWLAEAFQVVPLSWNEWLLVVAVSFPIIPLDELLKLVGRQLAKNQAEEK</sequence>
<dbReference type="PROSITE" id="PS00154">
    <property type="entry name" value="ATPASE_E1_E2"/>
    <property type="match status" value="1"/>
</dbReference>